<feature type="transmembrane region" description="Helical" evidence="1">
    <location>
        <begin position="38"/>
        <end position="64"/>
    </location>
</feature>
<sequence>MEDLWINVRSLLIVVISLRVMVIWLLGSKELWVENGCAFLLLGVGFCLSFVDLCVSMSGVYLCVFNFSLRISKLILLYI</sequence>
<organism evidence="2 3">
    <name type="scientific">Lupinus albus</name>
    <name type="common">White lupine</name>
    <name type="synonym">Lupinus termis</name>
    <dbReference type="NCBI Taxonomy" id="3870"/>
    <lineage>
        <taxon>Eukaryota</taxon>
        <taxon>Viridiplantae</taxon>
        <taxon>Streptophyta</taxon>
        <taxon>Embryophyta</taxon>
        <taxon>Tracheophyta</taxon>
        <taxon>Spermatophyta</taxon>
        <taxon>Magnoliopsida</taxon>
        <taxon>eudicotyledons</taxon>
        <taxon>Gunneridae</taxon>
        <taxon>Pentapetalae</taxon>
        <taxon>rosids</taxon>
        <taxon>fabids</taxon>
        <taxon>Fabales</taxon>
        <taxon>Fabaceae</taxon>
        <taxon>Papilionoideae</taxon>
        <taxon>50 kb inversion clade</taxon>
        <taxon>genistoids sensu lato</taxon>
        <taxon>core genistoids</taxon>
        <taxon>Genisteae</taxon>
        <taxon>Lupinus</taxon>
    </lineage>
</organism>
<reference evidence="3" key="1">
    <citation type="journal article" date="2020" name="Nat. Commun.">
        <title>Genome sequence of the cluster root forming white lupin.</title>
        <authorList>
            <person name="Hufnagel B."/>
            <person name="Marques A."/>
            <person name="Soriano A."/>
            <person name="Marques L."/>
            <person name="Divol F."/>
            <person name="Doumas P."/>
            <person name="Sallet E."/>
            <person name="Mancinotti D."/>
            <person name="Carrere S."/>
            <person name="Marande W."/>
            <person name="Arribat S."/>
            <person name="Keller J."/>
            <person name="Huneau C."/>
            <person name="Blein T."/>
            <person name="Aime D."/>
            <person name="Laguerre M."/>
            <person name="Taylor J."/>
            <person name="Schubert V."/>
            <person name="Nelson M."/>
            <person name="Geu-Flores F."/>
            <person name="Crespi M."/>
            <person name="Gallardo-Guerrero K."/>
            <person name="Delaux P.-M."/>
            <person name="Salse J."/>
            <person name="Berges H."/>
            <person name="Guyot R."/>
            <person name="Gouzy J."/>
            <person name="Peret B."/>
        </authorList>
    </citation>
    <scope>NUCLEOTIDE SEQUENCE [LARGE SCALE GENOMIC DNA]</scope>
    <source>
        <strain evidence="3">cv. Amiga</strain>
    </source>
</reference>
<evidence type="ECO:0000313" key="3">
    <source>
        <dbReference type="Proteomes" id="UP000447434"/>
    </source>
</evidence>
<feature type="transmembrane region" description="Helical" evidence="1">
    <location>
        <begin position="7"/>
        <end position="26"/>
    </location>
</feature>
<evidence type="ECO:0000256" key="1">
    <source>
        <dbReference type="SAM" id="Phobius"/>
    </source>
</evidence>
<dbReference type="AlphaFoldDB" id="A0A6A4NPH7"/>
<accession>A0A6A4NPH7</accession>
<gene>
    <name evidence="2" type="ORF">Lalb_Chr20g0117981</name>
</gene>
<evidence type="ECO:0000313" key="2">
    <source>
        <dbReference type="EMBL" id="KAE9591392.1"/>
    </source>
</evidence>
<keyword evidence="1" id="KW-0812">Transmembrane</keyword>
<comment type="caution">
    <text evidence="2">The sequence shown here is derived from an EMBL/GenBank/DDBJ whole genome shotgun (WGS) entry which is preliminary data.</text>
</comment>
<keyword evidence="3" id="KW-1185">Reference proteome</keyword>
<keyword evidence="1" id="KW-0472">Membrane</keyword>
<dbReference type="Proteomes" id="UP000447434">
    <property type="component" value="Chromosome 20"/>
</dbReference>
<protein>
    <submittedName>
        <fullName evidence="2">Uncharacterized protein</fullName>
    </submittedName>
</protein>
<name>A0A6A4NPH7_LUPAL</name>
<keyword evidence="1" id="KW-1133">Transmembrane helix</keyword>
<dbReference type="EMBL" id="WOCE01000020">
    <property type="protein sequence ID" value="KAE9591392.1"/>
    <property type="molecule type" value="Genomic_DNA"/>
</dbReference>
<proteinExistence type="predicted"/>